<dbReference type="InterPro" id="IPR028082">
    <property type="entry name" value="Peripla_BP_I"/>
</dbReference>
<organism evidence="1 2">
    <name type="scientific">Klebsiella pneumoniae</name>
    <dbReference type="NCBI Taxonomy" id="573"/>
    <lineage>
        <taxon>Bacteria</taxon>
        <taxon>Pseudomonadati</taxon>
        <taxon>Pseudomonadota</taxon>
        <taxon>Gammaproteobacteria</taxon>
        <taxon>Enterobacterales</taxon>
        <taxon>Enterobacteriaceae</taxon>
        <taxon>Klebsiella/Raoultella group</taxon>
        <taxon>Klebsiella</taxon>
        <taxon>Klebsiella pneumoniae complex</taxon>
    </lineage>
</organism>
<accession>A0A378FQL3</accession>
<proteinExistence type="predicted"/>
<gene>
    <name evidence="1" type="ORF">NCTC9617_03335</name>
</gene>
<name>A0A378FQL3_KLEPN</name>
<dbReference type="Proteomes" id="UP000255167">
    <property type="component" value="Unassembled WGS sequence"/>
</dbReference>
<reference evidence="1 2" key="1">
    <citation type="submission" date="2018-06" db="EMBL/GenBank/DDBJ databases">
        <authorList>
            <consortium name="Pathogen Informatics"/>
            <person name="Doyle S."/>
        </authorList>
    </citation>
    <scope>NUCLEOTIDE SEQUENCE [LARGE SCALE GENOMIC DNA]</scope>
    <source>
        <strain evidence="1 2">NCTC9617</strain>
    </source>
</reference>
<dbReference type="EMBL" id="UGNC01000005">
    <property type="protein sequence ID" value="STW46805.1"/>
    <property type="molecule type" value="Genomic_DNA"/>
</dbReference>
<dbReference type="AlphaFoldDB" id="A0A378FQL3"/>
<protein>
    <submittedName>
        <fullName evidence="1">LacI family transcriptional regulator</fullName>
    </submittedName>
</protein>
<dbReference type="Gene3D" id="3.40.50.2300">
    <property type="match status" value="1"/>
</dbReference>
<evidence type="ECO:0000313" key="2">
    <source>
        <dbReference type="Proteomes" id="UP000255167"/>
    </source>
</evidence>
<evidence type="ECO:0000313" key="1">
    <source>
        <dbReference type="EMBL" id="STW46805.1"/>
    </source>
</evidence>
<dbReference type="SUPFAM" id="SSF53822">
    <property type="entry name" value="Periplasmic binding protein-like I"/>
    <property type="match status" value="1"/>
</dbReference>
<sequence>MDYVCSDNAAGAELGRRPPAAQRLSALWLAQPPSFHLGRPHARGSVSAGRCKRAEWTSNATLAILACQQEGYAGGLQAAALADEALEGIFCANAQLACGFLDGMRQRGREAPGGFQLIGFDNTPDDRAI</sequence>